<evidence type="ECO:0000259" key="2">
    <source>
        <dbReference type="PROSITE" id="PS51277"/>
    </source>
</evidence>
<evidence type="ECO:0000256" key="1">
    <source>
        <dbReference type="SAM" id="SignalP"/>
    </source>
</evidence>
<dbReference type="SMART" id="SM01045">
    <property type="entry name" value="BURP"/>
    <property type="match status" value="1"/>
</dbReference>
<proteinExistence type="predicted"/>
<name>A0ABQ7UZI8_SOLTU</name>
<gene>
    <name evidence="3" type="ORF">KY290_020750</name>
</gene>
<sequence length="385" mass="43501">MDVKLGFCVLVSLILLVAYGTEARKIVEGNSDDNHEQALKKIYGSGYTFDYYKSKQGVDDNHQQEISGLGDMFRSWYKQGNGEKKISDLGNIFRSSYKQGNDEKKISSLGDPFRSWYKHGNDEKEISSLGNIYRSSYKQGNEEKKISSLRDPFRSWYKQGNDKHVKKHDSFFFLMDDLKIGKIMTLSFQTRRNLTSFPKKAVDSIPFSQVKSMENTLKICEDLPIKGEGKYCATSAEAMLDFVQGIIGENTQIKALTTITTHDISPLLRRYTILDTPQQITTPKMVACHLLSSPYAVFYCHHTIDNKIKVFKVSLGKINEANGDRLVEAMVICHLDTSEWNPSHESFRSLGVLPGTSPICHFFTSSNDLVWIPKSVATTPLVAAL</sequence>
<evidence type="ECO:0000313" key="4">
    <source>
        <dbReference type="Proteomes" id="UP000826656"/>
    </source>
</evidence>
<comment type="caution">
    <text evidence="3">The sequence shown here is derived from an EMBL/GenBank/DDBJ whole genome shotgun (WGS) entry which is preliminary data.</text>
</comment>
<dbReference type="PANTHER" id="PTHR31236:SF68">
    <property type="entry name" value="BURP DOMAIN-CONTAINING PROTEIN"/>
    <property type="match status" value="1"/>
</dbReference>
<dbReference type="EMBL" id="JAIVGD010000015">
    <property type="protein sequence ID" value="KAH0757257.1"/>
    <property type="molecule type" value="Genomic_DNA"/>
</dbReference>
<dbReference type="Proteomes" id="UP000826656">
    <property type="component" value="Unassembled WGS sequence"/>
</dbReference>
<dbReference type="PROSITE" id="PS51277">
    <property type="entry name" value="BURP"/>
    <property type="match status" value="1"/>
</dbReference>
<dbReference type="InterPro" id="IPR044816">
    <property type="entry name" value="BURP"/>
</dbReference>
<dbReference type="PANTHER" id="PTHR31236">
    <property type="entry name" value="BURP DOMAIN PROTEIN USPL1-LIKE"/>
    <property type="match status" value="1"/>
</dbReference>
<accession>A0ABQ7UZI8</accession>
<evidence type="ECO:0000313" key="3">
    <source>
        <dbReference type="EMBL" id="KAH0757257.1"/>
    </source>
</evidence>
<dbReference type="Pfam" id="PF03181">
    <property type="entry name" value="BURP"/>
    <property type="match status" value="1"/>
</dbReference>
<feature type="chain" id="PRO_5045953419" description="BURP domain-containing protein" evidence="1">
    <location>
        <begin position="24"/>
        <end position="385"/>
    </location>
</feature>
<feature type="domain" description="BURP" evidence="2">
    <location>
        <begin position="172"/>
        <end position="374"/>
    </location>
</feature>
<organism evidence="3 4">
    <name type="scientific">Solanum tuberosum</name>
    <name type="common">Potato</name>
    <dbReference type="NCBI Taxonomy" id="4113"/>
    <lineage>
        <taxon>Eukaryota</taxon>
        <taxon>Viridiplantae</taxon>
        <taxon>Streptophyta</taxon>
        <taxon>Embryophyta</taxon>
        <taxon>Tracheophyta</taxon>
        <taxon>Spermatophyta</taxon>
        <taxon>Magnoliopsida</taxon>
        <taxon>eudicotyledons</taxon>
        <taxon>Gunneridae</taxon>
        <taxon>Pentapetalae</taxon>
        <taxon>asterids</taxon>
        <taxon>lamiids</taxon>
        <taxon>Solanales</taxon>
        <taxon>Solanaceae</taxon>
        <taxon>Solanoideae</taxon>
        <taxon>Solaneae</taxon>
        <taxon>Solanum</taxon>
    </lineage>
</organism>
<keyword evidence="1" id="KW-0732">Signal</keyword>
<keyword evidence="4" id="KW-1185">Reference proteome</keyword>
<feature type="signal peptide" evidence="1">
    <location>
        <begin position="1"/>
        <end position="23"/>
    </location>
</feature>
<protein>
    <recommendedName>
        <fullName evidence="2">BURP domain-containing protein</fullName>
    </recommendedName>
</protein>
<dbReference type="InterPro" id="IPR004873">
    <property type="entry name" value="BURP_dom"/>
</dbReference>
<reference evidence="3 4" key="1">
    <citation type="journal article" date="2021" name="bioRxiv">
        <title>Chromosome-scale and haplotype-resolved genome assembly of a tetraploid potato cultivar.</title>
        <authorList>
            <person name="Sun H."/>
            <person name="Jiao W.-B."/>
            <person name="Krause K."/>
            <person name="Campoy J.A."/>
            <person name="Goel M."/>
            <person name="Folz-Donahue K."/>
            <person name="Kukat C."/>
            <person name="Huettel B."/>
            <person name="Schneeberger K."/>
        </authorList>
    </citation>
    <scope>NUCLEOTIDE SEQUENCE [LARGE SCALE GENOMIC DNA]</scope>
    <source>
        <strain evidence="3">SolTubOtavaFocal</strain>
        <tissue evidence="3">Leaves</tissue>
    </source>
</reference>